<proteinExistence type="inferred from homology"/>
<sequence>MHTVVFGWFGGSAVWFIPLLWRLVKSALPGGAGLRGPGTIRLWLGFVCVMVASCTLEASLIGAVGFNGAGHALAAGFGHLFGHPGTPLAALALLAISLPWLLEFRWRDVAVWADGAFGLGLSRGLAKRDEEARRHRSVDDGLPSHVSPPANTMPPKNNGRTGRYARPTVWRPPASGRGTPAAGAASVTGVAAAGKDATARGAGANWRAGGVKPRSQTQQTEPATRTPSGTPPREAPVTRQALNQDRTAARMPAEPVTPAGWLRDPAAAPRGPASSTASGAGSRATPARDGGAQMGRRPAGEQRPAGSIGIGSGAAGLAGAAVAPAVAAPASQTLNAARTVSGAAANTAASSTSGVSLPSARPGAASAVPSGSQPTSAGQTFAAAPGTNLGATAIARRPARHDSPAPGYTRPMATTQPVTPPASVQETLRSIEENAARWTDLAGVSLARSTGAETATVTTVSPAPAFAPVEASTAAPASNPLPQTESAEAAALQAGAPAAPGEDHPAPAYRSTSPGVETAQMAAAPEARVTESSEPVVQWPIESPVTVTTSNVAAAAAEDAVNAAHAGQPTSAASPQIGAPGNASSPAVHIERREPIQTQAPALAAAPIAEVVIDQTLVPWETSIEAVVSLGAAASAGAQRVSNTTASSDTAATHHTVPSLHVVNTSEAAAQIETDPVDSPALSDMPEKKDAAAAASPQSAPHASNVVRFPGFAAQDEPAATDDFADERTGGPTTAPIASFAPSSAPFTAEPTAEPAEPAEPAAPRAPLRGHSPTNGFEFHAPAASMVELPTLDLLAHADTDVEPVSEEKLIETGLLIEQRLQEFKVPVTVVGHSAGPVITRFEIEPALGVRGSQIVGLMKDLSRGLGLTSIRVVETIPGKTCMGLELPNAKRQTIRLSEILEASVYQNSHSQLTLAMGKDITGHPVVADLAKAPHMLVAGTTGSGKSVAINAMICSLLFKATPEEVRLIMIDPKMLELSVYEGIPHLLAPVVTDMKLAANALNWCVGEMEKRYRLMSAVGVRNLAGFNQKIRDTEAKGKKLGNPFSLTPEAPEPLAPLPLIVVVIDELADLMMVAGKKIEELIARLAQKARAAGIHLILATQRPSVDVITGLIKANIPTRVAFQVSSKIDSRTILDQMGAESLLGQGDMLFLPPGTGYPQRVHGAFVADEEVHRIVEYLKQFGEPQYEEGILDGPATDGGAAQDLFGDTPDAEADPLYDEAVAFVVRTRRASISSVQRQLRIGYNRAARLVEQMETAGLVSAMGINGSREVLAPGPAE</sequence>
<evidence type="ECO:0000256" key="9">
    <source>
        <dbReference type="ARBA" id="ARBA00024784"/>
    </source>
</evidence>
<keyword evidence="4 11" id="KW-0547">Nucleotide-binding</keyword>
<dbReference type="InterPro" id="IPR003593">
    <property type="entry name" value="AAA+_ATPase"/>
</dbReference>
<dbReference type="InterPro" id="IPR018541">
    <property type="entry name" value="Ftsk_gamma"/>
</dbReference>
<dbReference type="FunFam" id="3.40.50.300:FF:000209">
    <property type="entry name" value="Cell division protein FtsK"/>
    <property type="match status" value="1"/>
</dbReference>
<dbReference type="Gene3D" id="3.40.50.300">
    <property type="entry name" value="P-loop containing nucleotide triphosphate hydrolases"/>
    <property type="match status" value="1"/>
</dbReference>
<evidence type="ECO:0000313" key="16">
    <source>
        <dbReference type="Proteomes" id="UP000254875"/>
    </source>
</evidence>
<feature type="transmembrane region" description="Helical" evidence="13">
    <location>
        <begin position="44"/>
        <end position="66"/>
    </location>
</feature>
<dbReference type="GO" id="GO:0051301">
    <property type="term" value="P:cell division"/>
    <property type="evidence" value="ECO:0007669"/>
    <property type="project" value="UniProtKB-KW"/>
</dbReference>
<feature type="binding site" evidence="11">
    <location>
        <begin position="940"/>
        <end position="947"/>
    </location>
    <ligand>
        <name>ATP</name>
        <dbReference type="ChEBI" id="CHEBI:30616"/>
    </ligand>
</feature>
<dbReference type="Pfam" id="PF01580">
    <property type="entry name" value="FtsK_SpoIIIE"/>
    <property type="match status" value="1"/>
</dbReference>
<evidence type="ECO:0000256" key="12">
    <source>
        <dbReference type="SAM" id="MobiDB-lite"/>
    </source>
</evidence>
<dbReference type="InterPro" id="IPR036388">
    <property type="entry name" value="WH-like_DNA-bd_sf"/>
</dbReference>
<dbReference type="GO" id="GO:0007059">
    <property type="term" value="P:chromosome segregation"/>
    <property type="evidence" value="ECO:0007669"/>
    <property type="project" value="UniProtKB-KW"/>
</dbReference>
<dbReference type="GO" id="GO:0005886">
    <property type="term" value="C:plasma membrane"/>
    <property type="evidence" value="ECO:0007669"/>
    <property type="project" value="UniProtKB-SubCell"/>
</dbReference>
<comment type="function">
    <text evidence="9">Essential cell division protein that coordinates cell division and chromosome segregation. The N-terminus is involved in assembly of the cell-division machinery. The C-terminus functions as a DNA motor that moves dsDNA in an ATP-dependent manner towards the dif recombination site, which is located within the replication terminus region. Translocation stops specifically at Xer-dif sites, where FtsK interacts with the Xer recombinase, allowing activation of chromosome unlinking by recombination. FtsK orienting polar sequences (KOPS) guide the direction of DNA translocation. FtsK can remove proteins from DNA as it translocates, but translocation stops specifically at XerCD-dif site, thereby preventing removal of XerC and XerD from dif.</text>
</comment>
<dbReference type="EMBL" id="QHKS01000015">
    <property type="protein sequence ID" value="RDK00471.1"/>
    <property type="molecule type" value="Genomic_DNA"/>
</dbReference>
<dbReference type="SMART" id="SM00843">
    <property type="entry name" value="Ftsk_gamma"/>
    <property type="match status" value="1"/>
</dbReference>
<feature type="region of interest" description="Disordered" evidence="12">
    <location>
        <begin position="128"/>
        <end position="183"/>
    </location>
</feature>
<feature type="compositionally biased region" description="Polar residues" evidence="12">
    <location>
        <begin position="369"/>
        <end position="379"/>
    </location>
</feature>
<evidence type="ECO:0000256" key="4">
    <source>
        <dbReference type="ARBA" id="ARBA00022741"/>
    </source>
</evidence>
<evidence type="ECO:0000256" key="3">
    <source>
        <dbReference type="ARBA" id="ARBA00022618"/>
    </source>
</evidence>
<feature type="compositionally biased region" description="Low complexity" evidence="12">
    <location>
        <begin position="692"/>
        <end position="703"/>
    </location>
</feature>
<dbReference type="SUPFAM" id="SSF46785">
    <property type="entry name" value="Winged helix' DNA-binding domain"/>
    <property type="match status" value="1"/>
</dbReference>
<dbReference type="Gene3D" id="1.10.10.10">
    <property type="entry name" value="Winged helix-like DNA-binding domain superfamily/Winged helix DNA-binding domain"/>
    <property type="match status" value="1"/>
</dbReference>
<dbReference type="PANTHER" id="PTHR22683:SF41">
    <property type="entry name" value="DNA TRANSLOCASE FTSK"/>
    <property type="match status" value="1"/>
</dbReference>
<dbReference type="GO" id="GO:0003677">
    <property type="term" value="F:DNA binding"/>
    <property type="evidence" value="ECO:0007669"/>
    <property type="project" value="UniProtKB-KW"/>
</dbReference>
<evidence type="ECO:0000256" key="13">
    <source>
        <dbReference type="SAM" id="Phobius"/>
    </source>
</evidence>
<keyword evidence="3 15" id="KW-0132">Cell division</keyword>
<comment type="similarity">
    <text evidence="2">Belongs to the FtsK/SpoIIIE/SftA family.</text>
</comment>
<keyword evidence="7" id="KW-0238">DNA-binding</keyword>
<dbReference type="Pfam" id="PF09397">
    <property type="entry name" value="FtsK_gamma"/>
    <property type="match status" value="1"/>
</dbReference>
<comment type="subunit">
    <text evidence="10">Homohexamer. Forms a ring that surrounds DNA.</text>
</comment>
<dbReference type="AlphaFoldDB" id="A0A370N4E2"/>
<dbReference type="Pfam" id="PF17854">
    <property type="entry name" value="FtsK_alpha"/>
    <property type="match status" value="1"/>
</dbReference>
<dbReference type="PROSITE" id="PS50901">
    <property type="entry name" value="FTSK"/>
    <property type="match status" value="1"/>
</dbReference>
<dbReference type="SMART" id="SM00382">
    <property type="entry name" value="AAA"/>
    <property type="match status" value="1"/>
</dbReference>
<feature type="compositionally biased region" description="Low complexity" evidence="12">
    <location>
        <begin position="265"/>
        <end position="288"/>
    </location>
</feature>
<feature type="region of interest" description="Disordered" evidence="12">
    <location>
        <begin position="196"/>
        <end position="308"/>
    </location>
</feature>
<keyword evidence="6 11" id="KW-0067">ATP-binding</keyword>
<dbReference type="Proteomes" id="UP000254875">
    <property type="component" value="Unassembled WGS sequence"/>
</dbReference>
<name>A0A370N4E2_9BURK</name>
<feature type="transmembrane region" description="Helical" evidence="13">
    <location>
        <begin position="86"/>
        <end position="102"/>
    </location>
</feature>
<dbReference type="Gene3D" id="3.30.980.40">
    <property type="match status" value="1"/>
</dbReference>
<keyword evidence="8" id="KW-0131">Cell cycle</keyword>
<feature type="region of interest" description="Disordered" evidence="12">
    <location>
        <begin position="471"/>
        <end position="515"/>
    </location>
</feature>
<gene>
    <name evidence="15" type="ORF">DLM46_22765</name>
</gene>
<accession>A0A370N4E2</accession>
<protein>
    <submittedName>
        <fullName evidence="15">Cell division protein FtsK</fullName>
    </submittedName>
</protein>
<evidence type="ECO:0000256" key="11">
    <source>
        <dbReference type="PROSITE-ProRule" id="PRU00289"/>
    </source>
</evidence>
<comment type="caution">
    <text evidence="15">The sequence shown here is derived from an EMBL/GenBank/DDBJ whole genome shotgun (WGS) entry which is preliminary data.</text>
</comment>
<feature type="compositionally biased region" description="Low complexity" evidence="12">
    <location>
        <begin position="487"/>
        <end position="500"/>
    </location>
</feature>
<keyword evidence="5" id="KW-0159">Chromosome partition</keyword>
<keyword evidence="13" id="KW-0472">Membrane</keyword>
<feature type="compositionally biased region" description="Low complexity" evidence="12">
    <location>
        <begin position="732"/>
        <end position="767"/>
    </location>
</feature>
<dbReference type="OrthoDB" id="9807790at2"/>
<feature type="compositionally biased region" description="Basic and acidic residues" evidence="12">
    <location>
        <begin position="128"/>
        <end position="139"/>
    </location>
</feature>
<dbReference type="SUPFAM" id="SSF52540">
    <property type="entry name" value="P-loop containing nucleoside triphosphate hydrolases"/>
    <property type="match status" value="1"/>
</dbReference>
<evidence type="ECO:0000256" key="10">
    <source>
        <dbReference type="ARBA" id="ARBA00025923"/>
    </source>
</evidence>
<feature type="compositionally biased region" description="Low complexity" evidence="12">
    <location>
        <begin position="196"/>
        <end position="210"/>
    </location>
</feature>
<reference evidence="16" key="1">
    <citation type="submission" date="2018-05" db="EMBL/GenBank/DDBJ databases">
        <authorList>
            <person name="Feng T."/>
        </authorList>
    </citation>
    <scope>NUCLEOTIDE SEQUENCE [LARGE SCALE GENOMIC DNA]</scope>
    <source>
        <strain evidence="16">S27</strain>
    </source>
</reference>
<feature type="transmembrane region" description="Helical" evidence="13">
    <location>
        <begin position="6"/>
        <end position="24"/>
    </location>
</feature>
<evidence type="ECO:0000256" key="8">
    <source>
        <dbReference type="ARBA" id="ARBA00023306"/>
    </source>
</evidence>
<feature type="region of interest" description="Disordered" evidence="12">
    <location>
        <begin position="563"/>
        <end position="588"/>
    </location>
</feature>
<dbReference type="RefSeq" id="WP_115104105.1">
    <property type="nucleotide sequence ID" value="NZ_QHKS01000015.1"/>
</dbReference>
<dbReference type="InterPro" id="IPR036390">
    <property type="entry name" value="WH_DNA-bd_sf"/>
</dbReference>
<keyword evidence="13" id="KW-0812">Transmembrane</keyword>
<evidence type="ECO:0000256" key="7">
    <source>
        <dbReference type="ARBA" id="ARBA00023125"/>
    </source>
</evidence>
<dbReference type="GO" id="GO:0005524">
    <property type="term" value="F:ATP binding"/>
    <property type="evidence" value="ECO:0007669"/>
    <property type="project" value="UniProtKB-UniRule"/>
</dbReference>
<feature type="compositionally biased region" description="Polar residues" evidence="12">
    <location>
        <begin position="214"/>
        <end position="228"/>
    </location>
</feature>
<organism evidence="15 16">
    <name type="scientific">Paraburkholderia lacunae</name>
    <dbReference type="NCBI Taxonomy" id="2211104"/>
    <lineage>
        <taxon>Bacteria</taxon>
        <taxon>Pseudomonadati</taxon>
        <taxon>Pseudomonadota</taxon>
        <taxon>Betaproteobacteria</taxon>
        <taxon>Burkholderiales</taxon>
        <taxon>Burkholderiaceae</taxon>
        <taxon>Paraburkholderia</taxon>
    </lineage>
</organism>
<evidence type="ECO:0000259" key="14">
    <source>
        <dbReference type="PROSITE" id="PS50901"/>
    </source>
</evidence>
<evidence type="ECO:0000256" key="2">
    <source>
        <dbReference type="ARBA" id="ARBA00006474"/>
    </source>
</evidence>
<evidence type="ECO:0000313" key="15">
    <source>
        <dbReference type="EMBL" id="RDK00471.1"/>
    </source>
</evidence>
<evidence type="ECO:0000256" key="5">
    <source>
        <dbReference type="ARBA" id="ARBA00022829"/>
    </source>
</evidence>
<keyword evidence="16" id="KW-1185">Reference proteome</keyword>
<dbReference type="InterPro" id="IPR027417">
    <property type="entry name" value="P-loop_NTPase"/>
</dbReference>
<keyword evidence="13" id="KW-1133">Transmembrane helix</keyword>
<dbReference type="InterPro" id="IPR050206">
    <property type="entry name" value="FtsK/SpoIIIE/SftA"/>
</dbReference>
<evidence type="ECO:0000256" key="6">
    <source>
        <dbReference type="ARBA" id="ARBA00022840"/>
    </source>
</evidence>
<feature type="region of interest" description="Disordered" evidence="12">
    <location>
        <begin position="722"/>
        <end position="774"/>
    </location>
</feature>
<comment type="subcellular location">
    <subcellularLocation>
        <location evidence="1">Cell inner membrane</location>
    </subcellularLocation>
</comment>
<dbReference type="PANTHER" id="PTHR22683">
    <property type="entry name" value="SPORULATION PROTEIN RELATED"/>
    <property type="match status" value="1"/>
</dbReference>
<evidence type="ECO:0000256" key="1">
    <source>
        <dbReference type="ARBA" id="ARBA00004533"/>
    </source>
</evidence>
<dbReference type="InterPro" id="IPR002543">
    <property type="entry name" value="FtsK_dom"/>
</dbReference>
<feature type="region of interest" description="Disordered" evidence="12">
    <location>
        <begin position="677"/>
        <end position="703"/>
    </location>
</feature>
<dbReference type="CDD" id="cd01127">
    <property type="entry name" value="TrwB_TraG_TraD_VirD4"/>
    <property type="match status" value="1"/>
</dbReference>
<dbReference type="InterPro" id="IPR041027">
    <property type="entry name" value="FtsK_alpha"/>
</dbReference>
<feature type="domain" description="FtsK" evidence="14">
    <location>
        <begin position="923"/>
        <end position="1132"/>
    </location>
</feature>
<feature type="region of interest" description="Disordered" evidence="12">
    <location>
        <begin position="349"/>
        <end position="383"/>
    </location>
</feature>